<dbReference type="WBParaSite" id="SPAL_0000892800.1">
    <property type="protein sequence ID" value="SPAL_0000892800.1"/>
    <property type="gene ID" value="SPAL_0000892800"/>
</dbReference>
<evidence type="ECO:0000256" key="3">
    <source>
        <dbReference type="ARBA" id="ARBA00022729"/>
    </source>
</evidence>
<dbReference type="STRING" id="174720.A0A0N5BST6"/>
<dbReference type="Pfam" id="PF13499">
    <property type="entry name" value="EF-hand_7"/>
    <property type="match status" value="3"/>
</dbReference>
<keyword evidence="4" id="KW-0677">Repeat</keyword>
<dbReference type="FunFam" id="1.10.238.10:FF:000104">
    <property type="entry name" value="calumenin isoform X1"/>
    <property type="match status" value="1"/>
</dbReference>
<evidence type="ECO:0000256" key="7">
    <source>
        <dbReference type="ARBA" id="ARBA00023180"/>
    </source>
</evidence>
<evidence type="ECO:0000256" key="10">
    <source>
        <dbReference type="ARBA" id="ARBA00063143"/>
    </source>
</evidence>
<keyword evidence="6" id="KW-0106">Calcium</keyword>
<feature type="domain" description="EF-hand" evidence="13">
    <location>
        <begin position="185"/>
        <end position="220"/>
    </location>
</feature>
<dbReference type="PROSITE" id="PS50222">
    <property type="entry name" value="EF_HAND_2"/>
    <property type="match status" value="5"/>
</dbReference>
<dbReference type="SUPFAM" id="SSF47473">
    <property type="entry name" value="EF-hand"/>
    <property type="match status" value="2"/>
</dbReference>
<evidence type="ECO:0000256" key="9">
    <source>
        <dbReference type="ARBA" id="ARBA00056975"/>
    </source>
</evidence>
<feature type="domain" description="EF-hand" evidence="13">
    <location>
        <begin position="69"/>
        <end position="104"/>
    </location>
</feature>
<feature type="signal peptide" evidence="12">
    <location>
        <begin position="1"/>
        <end position="24"/>
    </location>
</feature>
<evidence type="ECO:0000256" key="2">
    <source>
        <dbReference type="ARBA" id="ARBA00022723"/>
    </source>
</evidence>
<dbReference type="InterPro" id="IPR018247">
    <property type="entry name" value="EF_Hand_1_Ca_BS"/>
</dbReference>
<evidence type="ECO:0000259" key="13">
    <source>
        <dbReference type="PROSITE" id="PS50222"/>
    </source>
</evidence>
<evidence type="ECO:0000313" key="14">
    <source>
        <dbReference type="Proteomes" id="UP000046392"/>
    </source>
</evidence>
<dbReference type="PANTHER" id="PTHR10827:SF95">
    <property type="entry name" value="LD34388P"/>
    <property type="match status" value="1"/>
</dbReference>
<feature type="chain" id="PRO_5005895116" description="Reticulocalbin-3" evidence="12">
    <location>
        <begin position="25"/>
        <end position="310"/>
    </location>
</feature>
<evidence type="ECO:0000313" key="15">
    <source>
        <dbReference type="WBParaSite" id="SPAL_0000892800.1"/>
    </source>
</evidence>
<evidence type="ECO:0000256" key="12">
    <source>
        <dbReference type="SAM" id="SignalP"/>
    </source>
</evidence>
<keyword evidence="8" id="KW-0143">Chaperone</keyword>
<dbReference type="InterPro" id="IPR002048">
    <property type="entry name" value="EF_hand_dom"/>
</dbReference>
<name>A0A0N5BST6_STREA</name>
<dbReference type="GO" id="GO:0005788">
    <property type="term" value="C:endoplasmic reticulum lumen"/>
    <property type="evidence" value="ECO:0007669"/>
    <property type="project" value="UniProtKB-SubCell"/>
</dbReference>
<feature type="domain" description="EF-hand" evidence="13">
    <location>
        <begin position="232"/>
        <end position="257"/>
    </location>
</feature>
<dbReference type="SMART" id="SM00054">
    <property type="entry name" value="EFh"/>
    <property type="match status" value="6"/>
</dbReference>
<evidence type="ECO:0000256" key="6">
    <source>
        <dbReference type="ARBA" id="ARBA00022837"/>
    </source>
</evidence>
<dbReference type="InterPro" id="IPR011992">
    <property type="entry name" value="EF-hand-dom_pair"/>
</dbReference>
<comment type="subcellular location">
    <subcellularLocation>
        <location evidence="1">Endoplasmic reticulum lumen</location>
    </subcellularLocation>
</comment>
<comment type="subunit">
    <text evidence="10">Interacts with PCSK6 (immature form including the propeptide); probably involved in the maturation and the secretion of PCSK6.</text>
</comment>
<protein>
    <recommendedName>
        <fullName evidence="11">Reticulocalbin-3</fullName>
    </recommendedName>
</protein>
<evidence type="ECO:0000256" key="8">
    <source>
        <dbReference type="ARBA" id="ARBA00023186"/>
    </source>
</evidence>
<dbReference type="PANTHER" id="PTHR10827">
    <property type="entry name" value="RETICULOCALBIN"/>
    <property type="match status" value="1"/>
</dbReference>
<evidence type="ECO:0000256" key="11">
    <source>
        <dbReference type="ARBA" id="ARBA00072696"/>
    </source>
</evidence>
<dbReference type="PROSITE" id="PS00018">
    <property type="entry name" value="EF_HAND_1"/>
    <property type="match status" value="6"/>
</dbReference>
<dbReference type="GO" id="GO:0005509">
    <property type="term" value="F:calcium ion binding"/>
    <property type="evidence" value="ECO:0007669"/>
    <property type="project" value="InterPro"/>
</dbReference>
<proteinExistence type="predicted"/>
<reference evidence="15" key="1">
    <citation type="submission" date="2017-02" db="UniProtKB">
        <authorList>
            <consortium name="WormBaseParasite"/>
        </authorList>
    </citation>
    <scope>IDENTIFICATION</scope>
</reference>
<comment type="function">
    <text evidence="9">Probable molecular chaperone assisting protein biosynthesis and transport in the endoplasmic reticulum. Required for the proper biosynthesis and transport of pulmonary surfactant-associated protein A/SP-A, pulmonary surfactant-associated protein D/SP-D and the lipid transporter ABCA3. By regulating both the proper expression and the degradation through the endoplasmic reticulum-associated protein degradation pathway of these proteins plays a crucial role in pulmonary surfactant homeostasis. Has an anti-fibrotic activity by negatively regulating the secretion of type I and type III collagens. This calcium-binding protein also transiently associates with immature PCSK6 and regulates its secretion.</text>
</comment>
<dbReference type="AlphaFoldDB" id="A0A0N5BST6"/>
<dbReference type="CDD" id="cd16227">
    <property type="entry name" value="EFh_CREC_RCN2_like"/>
    <property type="match status" value="1"/>
</dbReference>
<keyword evidence="3 12" id="KW-0732">Signal</keyword>
<evidence type="ECO:0000256" key="1">
    <source>
        <dbReference type="ARBA" id="ARBA00004319"/>
    </source>
</evidence>
<sequence>MTIIFNKFSILTILLLSLCIFVFGDKEHVKHGSYSEKLRDKEHGEHLDHEAVLGSKKEAEEFDELPEAESKKRLRVLAGKMDENKDGKVTLTELVEWIYNSMVKLDNTEAEERFAEIDTNKDGFITWKEYAHEAFGTEEPVTDADDKKLYDEDKNYFAAADLNKDDKLSKSEFYAFQSPEHHPHMHKVLIEHTMVEKDTNKDGKISLDEYLQDAHGSGDTEWYKTEKERFEKEYDKNHDGILDEDEIKAWLIPSLRDTAKTEAEHLIEKADINKDNHLTYDEIVDAHQTFVGSEATNYGEVLKDIRHEEL</sequence>
<feature type="domain" description="EF-hand" evidence="13">
    <location>
        <begin position="105"/>
        <end position="140"/>
    </location>
</feature>
<dbReference type="Proteomes" id="UP000046392">
    <property type="component" value="Unplaced"/>
</dbReference>
<evidence type="ECO:0000256" key="4">
    <source>
        <dbReference type="ARBA" id="ARBA00022737"/>
    </source>
</evidence>
<organism evidence="14 15">
    <name type="scientific">Strongyloides papillosus</name>
    <name type="common">Intestinal threadworm</name>
    <dbReference type="NCBI Taxonomy" id="174720"/>
    <lineage>
        <taxon>Eukaryota</taxon>
        <taxon>Metazoa</taxon>
        <taxon>Ecdysozoa</taxon>
        <taxon>Nematoda</taxon>
        <taxon>Chromadorea</taxon>
        <taxon>Rhabditida</taxon>
        <taxon>Tylenchina</taxon>
        <taxon>Panagrolaimomorpha</taxon>
        <taxon>Strongyloidoidea</taxon>
        <taxon>Strongyloididae</taxon>
        <taxon>Strongyloides</taxon>
    </lineage>
</organism>
<evidence type="ECO:0000256" key="5">
    <source>
        <dbReference type="ARBA" id="ARBA00022824"/>
    </source>
</evidence>
<keyword evidence="14" id="KW-1185">Reference proteome</keyword>
<dbReference type="Gene3D" id="1.10.238.10">
    <property type="entry name" value="EF-hand"/>
    <property type="match status" value="3"/>
</dbReference>
<accession>A0A0N5BST6</accession>
<keyword evidence="5" id="KW-0256">Endoplasmic reticulum</keyword>
<keyword evidence="2" id="KW-0479">Metal-binding</keyword>
<keyword evidence="7" id="KW-0325">Glycoprotein</keyword>
<dbReference type="GO" id="GO:0015031">
    <property type="term" value="P:protein transport"/>
    <property type="evidence" value="ECO:0007669"/>
    <property type="project" value="UniProtKB-ARBA"/>
</dbReference>
<feature type="domain" description="EF-hand" evidence="13">
    <location>
        <begin position="258"/>
        <end position="293"/>
    </location>
</feature>